<dbReference type="InterPro" id="IPR036291">
    <property type="entry name" value="NAD(P)-bd_dom_sf"/>
</dbReference>
<comment type="caution">
    <text evidence="5">The sequence shown here is derived from an EMBL/GenBank/DDBJ whole genome shotgun (WGS) entry which is preliminary data.</text>
</comment>
<dbReference type="Gene3D" id="3.40.50.720">
    <property type="entry name" value="NAD(P)-binding Rossmann-like Domain"/>
    <property type="match status" value="1"/>
</dbReference>
<accession>A0ABR4IQY4</accession>
<evidence type="ECO:0000256" key="2">
    <source>
        <dbReference type="ARBA" id="ARBA00023002"/>
    </source>
</evidence>
<evidence type="ECO:0000259" key="4">
    <source>
        <dbReference type="SMART" id="SM00822"/>
    </source>
</evidence>
<proteinExistence type="inferred from homology"/>
<dbReference type="InterPro" id="IPR051911">
    <property type="entry name" value="SDR_oxidoreductase"/>
</dbReference>
<dbReference type="PRINTS" id="PR00080">
    <property type="entry name" value="SDRFAMILY"/>
</dbReference>
<dbReference type="SMART" id="SM00822">
    <property type="entry name" value="PKS_KR"/>
    <property type="match status" value="1"/>
</dbReference>
<evidence type="ECO:0000256" key="1">
    <source>
        <dbReference type="ARBA" id="ARBA00006484"/>
    </source>
</evidence>
<organism evidence="5 6">
    <name type="scientific">Aspergillus pseudoustus</name>
    <dbReference type="NCBI Taxonomy" id="1810923"/>
    <lineage>
        <taxon>Eukaryota</taxon>
        <taxon>Fungi</taxon>
        <taxon>Dikarya</taxon>
        <taxon>Ascomycota</taxon>
        <taxon>Pezizomycotina</taxon>
        <taxon>Eurotiomycetes</taxon>
        <taxon>Eurotiomycetidae</taxon>
        <taxon>Eurotiales</taxon>
        <taxon>Aspergillaceae</taxon>
        <taxon>Aspergillus</taxon>
        <taxon>Aspergillus subgen. Nidulantes</taxon>
    </lineage>
</organism>
<evidence type="ECO:0000313" key="6">
    <source>
        <dbReference type="Proteomes" id="UP001610446"/>
    </source>
</evidence>
<dbReference type="PRINTS" id="PR00081">
    <property type="entry name" value="GDHRDH"/>
</dbReference>
<dbReference type="Proteomes" id="UP001610446">
    <property type="component" value="Unassembled WGS sequence"/>
</dbReference>
<reference evidence="5 6" key="1">
    <citation type="submission" date="2024-07" db="EMBL/GenBank/DDBJ databases">
        <title>Section-level genome sequencing and comparative genomics of Aspergillus sections Usti and Cavernicolus.</title>
        <authorList>
            <consortium name="Lawrence Berkeley National Laboratory"/>
            <person name="Nybo J.L."/>
            <person name="Vesth T.C."/>
            <person name="Theobald S."/>
            <person name="Frisvad J.C."/>
            <person name="Larsen T.O."/>
            <person name="Kjaerboelling I."/>
            <person name="Rothschild-Mancinelli K."/>
            <person name="Lyhne E.K."/>
            <person name="Kogle M.E."/>
            <person name="Barry K."/>
            <person name="Clum A."/>
            <person name="Na H."/>
            <person name="Ledsgaard L."/>
            <person name="Lin J."/>
            <person name="Lipzen A."/>
            <person name="Kuo A."/>
            <person name="Riley R."/>
            <person name="Mondo S."/>
            <person name="Labutti K."/>
            <person name="Haridas S."/>
            <person name="Pangalinan J."/>
            <person name="Salamov A.A."/>
            <person name="Simmons B.A."/>
            <person name="Magnuson J.K."/>
            <person name="Chen J."/>
            <person name="Drula E."/>
            <person name="Henrissat B."/>
            <person name="Wiebenga A."/>
            <person name="Lubbers R.J."/>
            <person name="Gomes A.C."/>
            <person name="Makela M.R."/>
            <person name="Stajich J."/>
            <person name="Grigoriev I.V."/>
            <person name="Mortensen U.H."/>
            <person name="De Vries R.P."/>
            <person name="Baker S.E."/>
            <person name="Andersen M.R."/>
        </authorList>
    </citation>
    <scope>NUCLEOTIDE SEQUENCE [LARGE SCALE GENOMIC DNA]</scope>
    <source>
        <strain evidence="5 6">CBS 123904</strain>
    </source>
</reference>
<name>A0ABR4IQY4_9EURO</name>
<dbReference type="SUPFAM" id="SSF51735">
    <property type="entry name" value="NAD(P)-binding Rossmann-fold domains"/>
    <property type="match status" value="1"/>
</dbReference>
<dbReference type="EMBL" id="JBFXLU010000311">
    <property type="protein sequence ID" value="KAL2830165.1"/>
    <property type="molecule type" value="Genomic_DNA"/>
</dbReference>
<feature type="domain" description="Ketoreductase" evidence="4">
    <location>
        <begin position="3"/>
        <end position="190"/>
    </location>
</feature>
<gene>
    <name evidence="5" type="ORF">BJY01DRAFT_227442</name>
</gene>
<dbReference type="InterPro" id="IPR002347">
    <property type="entry name" value="SDR_fam"/>
</dbReference>
<dbReference type="PANTHER" id="PTHR43976">
    <property type="entry name" value="SHORT CHAIN DEHYDROGENASE"/>
    <property type="match status" value="1"/>
</dbReference>
<evidence type="ECO:0000313" key="5">
    <source>
        <dbReference type="EMBL" id="KAL2830165.1"/>
    </source>
</evidence>
<comment type="similarity">
    <text evidence="1 3">Belongs to the short-chain dehydrogenases/reductases (SDR) family.</text>
</comment>
<keyword evidence="2" id="KW-0560">Oxidoreductase</keyword>
<dbReference type="PANTHER" id="PTHR43976:SF16">
    <property type="entry name" value="SHORT-CHAIN DEHYDROGENASE_REDUCTASE FAMILY PROTEIN"/>
    <property type="match status" value="1"/>
</dbReference>
<protein>
    <recommendedName>
        <fullName evidence="4">Ketoreductase domain-containing protein</fullName>
    </recommendedName>
</protein>
<dbReference type="InterPro" id="IPR057326">
    <property type="entry name" value="KR_dom"/>
</dbReference>
<keyword evidence="6" id="KW-1185">Reference proteome</keyword>
<sequence>MCKVWFITGSSRGLGLSITEAALASGGLVIATARNPVQLEPLVEKHGREKILPLALDVSNNNQVLAAVKAGHEKFGRIDIIVNNAGYANTASVEDIEIDDFRAQLETNFLGVVYVTKAVVPILREQKSGGHIFQVSSVGGRLGAPGLSAYQSAKWAVGGFSTVLAQEVAPFGIKITVLEPGGIRTDWAGSSMKIPPVSEPYQQTVGVFSEHLRKSHGSQPSLPGKIADIILTLLKEEEEPPLRLLVGPDAVHHAGKAAEVIANSDEKWRELSISSV</sequence>
<dbReference type="CDD" id="cd05374">
    <property type="entry name" value="17beta-HSD-like_SDR_c"/>
    <property type="match status" value="1"/>
</dbReference>
<evidence type="ECO:0000256" key="3">
    <source>
        <dbReference type="RuleBase" id="RU000363"/>
    </source>
</evidence>
<dbReference type="Pfam" id="PF00106">
    <property type="entry name" value="adh_short"/>
    <property type="match status" value="1"/>
</dbReference>